<feature type="region of interest" description="Disordered" evidence="1">
    <location>
        <begin position="1"/>
        <end position="40"/>
    </location>
</feature>
<dbReference type="Proteomes" id="UP000316304">
    <property type="component" value="Unassembled WGS sequence"/>
</dbReference>
<evidence type="ECO:0000313" key="2">
    <source>
        <dbReference type="EMBL" id="TWU22364.1"/>
    </source>
</evidence>
<organism evidence="2 3">
    <name type="scientific">Novipirellula galeiformis</name>
    <dbReference type="NCBI Taxonomy" id="2528004"/>
    <lineage>
        <taxon>Bacteria</taxon>
        <taxon>Pseudomonadati</taxon>
        <taxon>Planctomycetota</taxon>
        <taxon>Planctomycetia</taxon>
        <taxon>Pirellulales</taxon>
        <taxon>Pirellulaceae</taxon>
        <taxon>Novipirellula</taxon>
    </lineage>
</organism>
<sequence>MIAADNRHPDASRKNSSAVVRNHRVDGEMGGRSKDSTASSAFRVEPVRRSTAIASKNVSICFTVGRVTEGFYVTAMNEASDHVKVKLYQRERMLPKSEGDREATSVKTMLSAREPALRPAKIKLAAIR</sequence>
<reference evidence="2 3" key="1">
    <citation type="submission" date="2019-02" db="EMBL/GenBank/DDBJ databases">
        <title>Deep-cultivation of Planctomycetes and their phenomic and genomic characterization uncovers novel biology.</title>
        <authorList>
            <person name="Wiegand S."/>
            <person name="Jogler M."/>
            <person name="Boedeker C."/>
            <person name="Pinto D."/>
            <person name="Vollmers J."/>
            <person name="Rivas-Marin E."/>
            <person name="Kohn T."/>
            <person name="Peeters S.H."/>
            <person name="Heuer A."/>
            <person name="Rast P."/>
            <person name="Oberbeckmann S."/>
            <person name="Bunk B."/>
            <person name="Jeske O."/>
            <person name="Meyerdierks A."/>
            <person name="Storesund J.E."/>
            <person name="Kallscheuer N."/>
            <person name="Luecker S."/>
            <person name="Lage O.M."/>
            <person name="Pohl T."/>
            <person name="Merkel B.J."/>
            <person name="Hornburger P."/>
            <person name="Mueller R.-W."/>
            <person name="Bruemmer F."/>
            <person name="Labrenz M."/>
            <person name="Spormann A.M."/>
            <person name="Op Den Camp H."/>
            <person name="Overmann J."/>
            <person name="Amann R."/>
            <person name="Jetten M.S.M."/>
            <person name="Mascher T."/>
            <person name="Medema M.H."/>
            <person name="Devos D.P."/>
            <person name="Kaster A.-K."/>
            <person name="Ovreas L."/>
            <person name="Rohde M."/>
            <person name="Galperin M.Y."/>
            <person name="Jogler C."/>
        </authorList>
    </citation>
    <scope>NUCLEOTIDE SEQUENCE [LARGE SCALE GENOMIC DNA]</scope>
    <source>
        <strain evidence="2 3">Pla52o</strain>
    </source>
</reference>
<keyword evidence="3" id="KW-1185">Reference proteome</keyword>
<dbReference type="AlphaFoldDB" id="A0A5C6CFQ7"/>
<feature type="compositionally biased region" description="Basic and acidic residues" evidence="1">
    <location>
        <begin position="1"/>
        <end position="13"/>
    </location>
</feature>
<proteinExistence type="predicted"/>
<gene>
    <name evidence="2" type="ORF">Pla52o_34200</name>
</gene>
<name>A0A5C6CFQ7_9BACT</name>
<accession>A0A5C6CFQ7</accession>
<evidence type="ECO:0000256" key="1">
    <source>
        <dbReference type="SAM" id="MobiDB-lite"/>
    </source>
</evidence>
<protein>
    <submittedName>
        <fullName evidence="2">Uncharacterized protein</fullName>
    </submittedName>
</protein>
<evidence type="ECO:0000313" key="3">
    <source>
        <dbReference type="Proteomes" id="UP000316304"/>
    </source>
</evidence>
<dbReference type="EMBL" id="SJPT01000005">
    <property type="protein sequence ID" value="TWU22364.1"/>
    <property type="molecule type" value="Genomic_DNA"/>
</dbReference>
<comment type="caution">
    <text evidence="2">The sequence shown here is derived from an EMBL/GenBank/DDBJ whole genome shotgun (WGS) entry which is preliminary data.</text>
</comment>
<feature type="compositionally biased region" description="Basic and acidic residues" evidence="1">
    <location>
        <begin position="23"/>
        <end position="35"/>
    </location>
</feature>